<reference evidence="2 3" key="1">
    <citation type="submission" date="2018-08" db="EMBL/GenBank/DDBJ databases">
        <title>Sequencing the genomes of 1000 actinobacteria strains.</title>
        <authorList>
            <person name="Klenk H.-P."/>
        </authorList>
    </citation>
    <scope>NUCLEOTIDE SEQUENCE [LARGE SCALE GENOMIC DNA]</scope>
    <source>
        <strain evidence="2 3">DSM 44099</strain>
    </source>
</reference>
<organism evidence="2 3">
    <name type="scientific">Asanoa ferruginea</name>
    <dbReference type="NCBI Taxonomy" id="53367"/>
    <lineage>
        <taxon>Bacteria</taxon>
        <taxon>Bacillati</taxon>
        <taxon>Actinomycetota</taxon>
        <taxon>Actinomycetes</taxon>
        <taxon>Micromonosporales</taxon>
        <taxon>Micromonosporaceae</taxon>
        <taxon>Asanoa</taxon>
    </lineage>
</organism>
<evidence type="ECO:0000313" key="2">
    <source>
        <dbReference type="EMBL" id="REG01041.1"/>
    </source>
</evidence>
<evidence type="ECO:0000256" key="1">
    <source>
        <dbReference type="SAM" id="Phobius"/>
    </source>
</evidence>
<accession>A0A3E0A3Z2</accession>
<keyword evidence="1" id="KW-0472">Membrane</keyword>
<evidence type="ECO:0000313" key="3">
    <source>
        <dbReference type="Proteomes" id="UP000256913"/>
    </source>
</evidence>
<keyword evidence="1" id="KW-1133">Transmembrane helix</keyword>
<comment type="caution">
    <text evidence="2">The sequence shown here is derived from an EMBL/GenBank/DDBJ whole genome shotgun (WGS) entry which is preliminary data.</text>
</comment>
<keyword evidence="1" id="KW-0812">Transmembrane</keyword>
<protein>
    <submittedName>
        <fullName evidence="2">Uncharacterized protein</fullName>
    </submittedName>
</protein>
<name>A0A3E0A3Z2_9ACTN</name>
<keyword evidence="3" id="KW-1185">Reference proteome</keyword>
<dbReference type="AlphaFoldDB" id="A0A3E0A3Z2"/>
<dbReference type="EMBL" id="QUMQ01000001">
    <property type="protein sequence ID" value="REG01041.1"/>
    <property type="molecule type" value="Genomic_DNA"/>
</dbReference>
<proteinExistence type="predicted"/>
<feature type="transmembrane region" description="Helical" evidence="1">
    <location>
        <begin position="26"/>
        <end position="53"/>
    </location>
</feature>
<sequence>MHEPRSPPTFGYQTQMRLGNTEVRPLGGGIGCLLMIAISVIASIILTVVFNVIL</sequence>
<gene>
    <name evidence="2" type="ORF">DFJ67_7113</name>
</gene>
<dbReference type="Proteomes" id="UP000256913">
    <property type="component" value="Unassembled WGS sequence"/>
</dbReference>